<dbReference type="RefSeq" id="WP_119112516.1">
    <property type="nucleotide sequence ID" value="NZ_CBCSEO010000002.1"/>
</dbReference>
<dbReference type="AlphaFoldDB" id="A0A398BDK0"/>
<accession>A0A398BDK0</accession>
<organism evidence="1 2">
    <name type="scientific">Mesobacillus zeae</name>
    <dbReference type="NCBI Taxonomy" id="1917180"/>
    <lineage>
        <taxon>Bacteria</taxon>
        <taxon>Bacillati</taxon>
        <taxon>Bacillota</taxon>
        <taxon>Bacilli</taxon>
        <taxon>Bacillales</taxon>
        <taxon>Bacillaceae</taxon>
        <taxon>Mesobacillus</taxon>
    </lineage>
</organism>
<evidence type="ECO:0000313" key="2">
    <source>
        <dbReference type="Proteomes" id="UP000265816"/>
    </source>
</evidence>
<dbReference type="EMBL" id="QWVT01000015">
    <property type="protein sequence ID" value="RID85663.1"/>
    <property type="molecule type" value="Genomic_DNA"/>
</dbReference>
<gene>
    <name evidence="1" type="ORF">D1970_08905</name>
</gene>
<dbReference type="OrthoDB" id="2140771at2"/>
<sequence length="107" mass="11875">MMIPSKVNVAGVEYKVVEVENVIIDGSVNYAGSCSYSASKIEILNSLSETKKEQTLVHEMLHACFNEAGFNEQDEDVVNRVSIVLYQVLKDNKLYFGGPKIVIDGME</sequence>
<evidence type="ECO:0000313" key="1">
    <source>
        <dbReference type="EMBL" id="RID85663.1"/>
    </source>
</evidence>
<proteinExistence type="predicted"/>
<keyword evidence="2" id="KW-1185">Reference proteome</keyword>
<comment type="caution">
    <text evidence="1">The sequence shown here is derived from an EMBL/GenBank/DDBJ whole genome shotgun (WGS) entry which is preliminary data.</text>
</comment>
<name>A0A398BDK0_9BACI</name>
<evidence type="ECO:0008006" key="3">
    <source>
        <dbReference type="Google" id="ProtNLM"/>
    </source>
</evidence>
<dbReference type="Proteomes" id="UP000265816">
    <property type="component" value="Unassembled WGS sequence"/>
</dbReference>
<reference evidence="1 2" key="1">
    <citation type="submission" date="2018-08" db="EMBL/GenBank/DDBJ databases">
        <title>Bacillus jemisoniae sp. nov., Bacillus chryseoplanitiae sp. nov., Bacillus resnikiae sp. nov., and Bacillus frankliniae sp. nov., isolated from Viking spacecraft and associated surfaces.</title>
        <authorList>
            <person name="Seuylemezian A."/>
            <person name="Vaishampayan P."/>
        </authorList>
    </citation>
    <scope>NUCLEOTIDE SEQUENCE [LARGE SCALE GENOMIC DNA]</scope>
    <source>
        <strain evidence="1 2">JJ-247</strain>
    </source>
</reference>
<protein>
    <recommendedName>
        <fullName evidence="3">ImmA/IrrE family metallo-endopeptidase</fullName>
    </recommendedName>
</protein>